<dbReference type="EMBL" id="QPJK01000006">
    <property type="protein sequence ID" value="RCW69157.1"/>
    <property type="molecule type" value="Genomic_DNA"/>
</dbReference>
<sequence length="245" mass="28512">MQWPLRWRNDHARPAQLRFKGFAAVRTPSRLGNYQRLAYDRAQPWEKDIVHFDRCTEECVVTAPKAYLVPQAWREVIERLQWNGVALQRLGADQVFEVARVYRVLEVGTRATAYEGHMFHDRVRLSTHSEAIQARAGDVLVPLDQPQARYVVETLEPEAHDSFFRWGFFNSVLERKQASISAYAFEDTALDMLAEEPALRQAFDAWKAAHPEQLSDPQAVLWFLFTHGRRHAEPEWRRYPVAALV</sequence>
<evidence type="ECO:0000313" key="2">
    <source>
        <dbReference type="Proteomes" id="UP000252884"/>
    </source>
</evidence>
<name>A0A368XRI1_9BURK</name>
<accession>A0A368XRI1</accession>
<evidence type="ECO:0000313" key="1">
    <source>
        <dbReference type="EMBL" id="RCW69157.1"/>
    </source>
</evidence>
<dbReference type="Proteomes" id="UP000252884">
    <property type="component" value="Unassembled WGS sequence"/>
</dbReference>
<reference evidence="1 2" key="1">
    <citation type="submission" date="2018-07" db="EMBL/GenBank/DDBJ databases">
        <title>Genomic Encyclopedia of Type Strains, Phase IV (KMG-IV): sequencing the most valuable type-strain genomes for metagenomic binning, comparative biology and taxonomic classification.</title>
        <authorList>
            <person name="Goeker M."/>
        </authorList>
    </citation>
    <scope>NUCLEOTIDE SEQUENCE [LARGE SCALE GENOMIC DNA]</scope>
    <source>
        <strain evidence="1 2">DSM 21634</strain>
    </source>
</reference>
<gene>
    <name evidence="1" type="ORF">DES41_10628</name>
</gene>
<comment type="caution">
    <text evidence="1">The sequence shown here is derived from an EMBL/GenBank/DDBJ whole genome shotgun (WGS) entry which is preliminary data.</text>
</comment>
<dbReference type="AlphaFoldDB" id="A0A368XRI1"/>
<protein>
    <submittedName>
        <fullName evidence="1">Uncharacterized protein</fullName>
    </submittedName>
</protein>
<organism evidence="1 2">
    <name type="scientific">Pseudorhodoferax soli</name>
    <dbReference type="NCBI Taxonomy" id="545864"/>
    <lineage>
        <taxon>Bacteria</taxon>
        <taxon>Pseudomonadati</taxon>
        <taxon>Pseudomonadota</taxon>
        <taxon>Betaproteobacteria</taxon>
        <taxon>Burkholderiales</taxon>
        <taxon>Comamonadaceae</taxon>
    </lineage>
</organism>
<keyword evidence="2" id="KW-1185">Reference proteome</keyword>
<proteinExistence type="predicted"/>